<comment type="caution">
    <text evidence="5">The sequence shown here is derived from an EMBL/GenBank/DDBJ whole genome shotgun (WGS) entry which is preliminary data.</text>
</comment>
<dbReference type="Proteomes" id="UP000185696">
    <property type="component" value="Unassembled WGS sequence"/>
</dbReference>
<gene>
    <name evidence="5" type="ORF">BLA60_11230</name>
</gene>
<dbReference type="GO" id="GO:0030968">
    <property type="term" value="P:endoplasmic reticulum unfolded protein response"/>
    <property type="evidence" value="ECO:0007669"/>
    <property type="project" value="TreeGrafter"/>
</dbReference>
<dbReference type="Gene3D" id="3.90.640.10">
    <property type="entry name" value="Actin, Chain A, domain 4"/>
    <property type="match status" value="1"/>
</dbReference>
<feature type="compositionally biased region" description="Basic and acidic residues" evidence="4">
    <location>
        <begin position="833"/>
        <end position="846"/>
    </location>
</feature>
<reference evidence="5 6" key="1">
    <citation type="submission" date="2016-12" db="EMBL/GenBank/DDBJ databases">
        <title>The draft genome sequence of Actinophytocola xinjiangensis.</title>
        <authorList>
            <person name="Wang W."/>
            <person name="Yuan L."/>
        </authorList>
    </citation>
    <scope>NUCLEOTIDE SEQUENCE [LARGE SCALE GENOMIC DNA]</scope>
    <source>
        <strain evidence="5 6">CGMCC 4.4663</strain>
    </source>
</reference>
<evidence type="ECO:0000313" key="6">
    <source>
        <dbReference type="Proteomes" id="UP000185696"/>
    </source>
</evidence>
<evidence type="ECO:0000256" key="3">
    <source>
        <dbReference type="ARBA" id="ARBA00023186"/>
    </source>
</evidence>
<name>A0A7Z0WPF8_9PSEU</name>
<evidence type="ECO:0000256" key="2">
    <source>
        <dbReference type="ARBA" id="ARBA00022840"/>
    </source>
</evidence>
<feature type="compositionally biased region" description="Pro residues" evidence="4">
    <location>
        <begin position="608"/>
        <end position="617"/>
    </location>
</feature>
<proteinExistence type="predicted"/>
<evidence type="ECO:0000256" key="4">
    <source>
        <dbReference type="SAM" id="MobiDB-lite"/>
    </source>
</evidence>
<dbReference type="OrthoDB" id="9766019at2"/>
<keyword evidence="1" id="KW-0547">Nucleotide-binding</keyword>
<feature type="compositionally biased region" description="Basic and acidic residues" evidence="4">
    <location>
        <begin position="426"/>
        <end position="447"/>
    </location>
</feature>
<feature type="compositionally biased region" description="Basic and acidic residues" evidence="4">
    <location>
        <begin position="801"/>
        <end position="813"/>
    </location>
</feature>
<dbReference type="GO" id="GO:0140662">
    <property type="term" value="F:ATP-dependent protein folding chaperone"/>
    <property type="evidence" value="ECO:0007669"/>
    <property type="project" value="InterPro"/>
</dbReference>
<dbReference type="InterPro" id="IPR043129">
    <property type="entry name" value="ATPase_NBD"/>
</dbReference>
<dbReference type="PANTHER" id="PTHR45639">
    <property type="entry name" value="HSC70CB, ISOFORM G-RELATED"/>
    <property type="match status" value="1"/>
</dbReference>
<keyword evidence="3" id="KW-0143">Chaperone</keyword>
<feature type="compositionally biased region" description="Basic and acidic residues" evidence="4">
    <location>
        <begin position="517"/>
        <end position="528"/>
    </location>
</feature>
<protein>
    <recommendedName>
        <fullName evidence="7">Hsp70 protein</fullName>
    </recommendedName>
</protein>
<dbReference type="Pfam" id="PF00012">
    <property type="entry name" value="HSP70"/>
    <property type="match status" value="1"/>
</dbReference>
<keyword evidence="6" id="KW-1185">Reference proteome</keyword>
<feature type="compositionally biased region" description="Basic and acidic residues" evidence="4">
    <location>
        <begin position="455"/>
        <end position="472"/>
    </location>
</feature>
<dbReference type="InterPro" id="IPR013126">
    <property type="entry name" value="Hsp_70_fam"/>
</dbReference>
<accession>A0A7Z0WPF8</accession>
<feature type="compositionally biased region" description="Basic and acidic residues" evidence="4">
    <location>
        <begin position="883"/>
        <end position="932"/>
    </location>
</feature>
<evidence type="ECO:0000313" key="5">
    <source>
        <dbReference type="EMBL" id="OLF11529.1"/>
    </source>
</evidence>
<evidence type="ECO:0000256" key="1">
    <source>
        <dbReference type="ARBA" id="ARBA00022741"/>
    </source>
</evidence>
<feature type="region of interest" description="Disordered" evidence="4">
    <location>
        <begin position="374"/>
        <end position="932"/>
    </location>
</feature>
<dbReference type="PANTHER" id="PTHR45639:SF3">
    <property type="entry name" value="HYPOXIA UP-REGULATED PROTEIN 1"/>
    <property type="match status" value="1"/>
</dbReference>
<organism evidence="5 6">
    <name type="scientific">Actinophytocola xinjiangensis</name>
    <dbReference type="NCBI Taxonomy" id="485602"/>
    <lineage>
        <taxon>Bacteria</taxon>
        <taxon>Bacillati</taxon>
        <taxon>Actinomycetota</taxon>
        <taxon>Actinomycetes</taxon>
        <taxon>Pseudonocardiales</taxon>
        <taxon>Pseudonocardiaceae</taxon>
    </lineage>
</organism>
<keyword evidence="2" id="KW-0067">ATP-binding</keyword>
<evidence type="ECO:0008006" key="7">
    <source>
        <dbReference type="Google" id="ProtNLM"/>
    </source>
</evidence>
<dbReference type="Gene3D" id="3.30.420.40">
    <property type="match status" value="2"/>
</dbReference>
<dbReference type="AlphaFoldDB" id="A0A7Z0WPF8"/>
<dbReference type="GO" id="GO:0005524">
    <property type="term" value="F:ATP binding"/>
    <property type="evidence" value="ECO:0007669"/>
    <property type="project" value="UniProtKB-KW"/>
</dbReference>
<dbReference type="SUPFAM" id="SSF53067">
    <property type="entry name" value="Actin-like ATPase domain"/>
    <property type="match status" value="2"/>
</dbReference>
<sequence>MPYALGIDLGSGRVTAAISRNDHERWLPPEVVPLDGDPAGVASVLHLTDEGAVEVGAAATAVLPTRAAWVARGVPDRVGDEIPVTLGGQPYPAEVLTAAVVGWVVDQVEAAERAPASQVVVTHPSSWGPHRRALLLGALREVDLPDPTLLPRPVAVAESHASTQRVEIGEHVAVLSLGATRCGTAVLRRGSFGFELRTHTDTDDDAAGNQFDDVLAEHVLSALTTAPRTNAMATLRAACTAAKERLSTEKSVSVSGVRVTRAEFEELIRPTVENAVESLRRTIRSTPDAQVATVVMAGASTHIPLVAELTAAATRARVVIDNPETSTARGAAVAASRVAKPTVRATAVTMAPEPIPRSAITHTDLLRLEDLPEEDLTDLGPPPPRPPVDIAPLDPPRRRLLGLLPPRAPAPPDTDDETPGPRSRKRTTDHLSSSDDEDRGISTRDGESDYFSALGERDRRTPPRRPPTHDNQPDQFPLPDNENRRTPSRRTFAGDDQDRRRTRSRQRAPSTADDQDLLARSRDDRTIEPELEPEPPLLTHNDFPGLDIEPPADAPEGPPHRPRAHYPDEPDLDLPATHPRRRRPPIPEPPTPQRHHPRSQHPHDPDPWDPTDPPEPPPLHRRPRDTSPQPTNEPPINTEAPDLADTTVHPSTPLDRPADPPLHNVTEPPIPHRRPAPDDPPPRHHRTPPTDPAPPHPRHHSTSPEQPRHPTVAARPADDSPPHTTRRHRTHHRTDTAAPSANHATDPDAPYPPHADHTPPLADTNHPDIDSPDRTHHPADTHTPSHTHHPADTHTPSHTHHPTDAHPTHHTDTPSHTQPNPHHPADTVAPDSAHSDHPHHTHHLADDPYGTPATDDPRRARYPSDAGEQRQARRTAGARGTRRTADAPEPSRHRQVDVDEGRHAVAPEPRRHRYRDPEDTVEPADRDGGHRR</sequence>
<dbReference type="EMBL" id="MSIF01000004">
    <property type="protein sequence ID" value="OLF11529.1"/>
    <property type="molecule type" value="Genomic_DNA"/>
</dbReference>
<dbReference type="RefSeq" id="WP_075132764.1">
    <property type="nucleotide sequence ID" value="NZ_MSIF01000004.1"/>
</dbReference>
<feature type="compositionally biased region" description="Pro residues" evidence="4">
    <location>
        <begin position="380"/>
        <end position="389"/>
    </location>
</feature>
<feature type="compositionally biased region" description="Basic and acidic residues" evidence="4">
    <location>
        <begin position="765"/>
        <end position="780"/>
    </location>
</feature>